<comment type="caution">
    <text evidence="2">The sequence shown here is derived from an EMBL/GenBank/DDBJ whole genome shotgun (WGS) entry which is preliminary data.</text>
</comment>
<dbReference type="PANTHER" id="PTHR46312">
    <property type="entry name" value="NACHT DOMAIN-CONTAINING PROTEIN"/>
    <property type="match status" value="1"/>
</dbReference>
<accession>A0AAW2ZCI8</accession>
<evidence type="ECO:0000313" key="2">
    <source>
        <dbReference type="EMBL" id="KAL0486570.1"/>
    </source>
</evidence>
<reference evidence="2 3" key="1">
    <citation type="submission" date="2024-03" db="EMBL/GenBank/DDBJ databases">
        <title>The Acrasis kona genome and developmental transcriptomes reveal deep origins of eukaryotic multicellular pathways.</title>
        <authorList>
            <person name="Sheikh S."/>
            <person name="Fu C.-J."/>
            <person name="Brown M.W."/>
            <person name="Baldauf S.L."/>
        </authorList>
    </citation>
    <scope>NUCLEOTIDE SEQUENCE [LARGE SCALE GENOMIC DNA]</scope>
    <source>
        <strain evidence="2 3">ATCC MYA-3509</strain>
    </source>
</reference>
<dbReference type="Proteomes" id="UP001431209">
    <property type="component" value="Unassembled WGS sequence"/>
</dbReference>
<gene>
    <name evidence="2" type="ORF">AKO1_002240</name>
</gene>
<evidence type="ECO:0000313" key="3">
    <source>
        <dbReference type="Proteomes" id="UP001431209"/>
    </source>
</evidence>
<feature type="domain" description="NACHT" evidence="1">
    <location>
        <begin position="127"/>
        <end position="260"/>
    </location>
</feature>
<dbReference type="SUPFAM" id="SSF52540">
    <property type="entry name" value="P-loop containing nucleoside triphosphate hydrolases"/>
    <property type="match status" value="1"/>
</dbReference>
<dbReference type="PANTHER" id="PTHR46312:SF2">
    <property type="entry name" value="NUCLEOTIDE-BINDING OLIGOMERIZATION DOMAIN-CONTAINING PROTEIN 2-LIKE"/>
    <property type="match status" value="1"/>
</dbReference>
<organism evidence="2 3">
    <name type="scientific">Acrasis kona</name>
    <dbReference type="NCBI Taxonomy" id="1008807"/>
    <lineage>
        <taxon>Eukaryota</taxon>
        <taxon>Discoba</taxon>
        <taxon>Heterolobosea</taxon>
        <taxon>Tetramitia</taxon>
        <taxon>Eutetramitia</taxon>
        <taxon>Acrasidae</taxon>
        <taxon>Acrasis</taxon>
    </lineage>
</organism>
<dbReference type="AlphaFoldDB" id="A0AAW2ZCI8"/>
<dbReference type="Pfam" id="PF05729">
    <property type="entry name" value="NACHT"/>
    <property type="match status" value="1"/>
</dbReference>
<protein>
    <recommendedName>
        <fullName evidence="1">NACHT domain-containing protein</fullName>
    </recommendedName>
</protein>
<proteinExistence type="predicted"/>
<dbReference type="InterPro" id="IPR027417">
    <property type="entry name" value="P-loop_NTPase"/>
</dbReference>
<dbReference type="PROSITE" id="PS50837">
    <property type="entry name" value="NACHT"/>
    <property type="match status" value="1"/>
</dbReference>
<keyword evidence="3" id="KW-1185">Reference proteome</keyword>
<name>A0AAW2ZCI8_9EUKA</name>
<evidence type="ECO:0000259" key="1">
    <source>
        <dbReference type="PROSITE" id="PS50837"/>
    </source>
</evidence>
<dbReference type="Gene3D" id="3.40.50.300">
    <property type="entry name" value="P-loop containing nucleotide triphosphate hydrolases"/>
    <property type="match status" value="1"/>
</dbReference>
<dbReference type="EMBL" id="JAOPGA020001248">
    <property type="protein sequence ID" value="KAL0486570.1"/>
    <property type="molecule type" value="Genomic_DNA"/>
</dbReference>
<dbReference type="InterPro" id="IPR007111">
    <property type="entry name" value="NACHT_NTPase"/>
</dbReference>
<sequence>MNNLNTNFRRGENNTINSGNTINQFTVNVIPKGERKEEAKIQNRDIQKKLFGYYKMRRNVNRILLADSSDISECFVNLTIIKTQQAKQFDKELEFNKGELDKYESLFQHSNSFPIKELFKEGSESHKRILITGQAGVGKSVLSQYIACQWSGEEELFRSKFDAVFWIKLRDLLINPLQMYGDDNIIFCNIINRHCFSASDKSSPGDLWDWLLDNKDRILFVLDGYDEVAISLDNPALKSFFSVLFCDANFQPYIIMTSRPMPAIKISGDNTIKFDNHLRCVGFIDKDIPEFVEKYFKQAKRDSAIELVKRETAEFVTFLRRNRNVWAISHVPVSLELLCYYWSKKKVMRQVTTLSSLYTDVVKKIFSTELEKNKIARTTLEIYKTVMCKLAYEAMKKQIILMSSEFVEEHINIVLKNNNTTGVYYDSVLEYLSCTHLIRSLDNGVIDKKEHDYFFVHQSFQEYFAACYIKQCFKNGEVPQDVVTFIKDNCSKRYYLLTWCFTSGILFDEQEPKILNLFNCLFESTNQVDTAETLILLSHCLDECPFDQQKYNVLSLDTYHEQQLLFLEDFIFNKCTFGDYGMVQEILVKGEEPNISKQSHEILECQSTHEFSLKLICNNLKHKVKEVTRLMSYLCHYTKIDMNIVKEVLKERDISEILSIKECRKGITVERLIKWNWRCSQSIIAAQLACREDLTAEEKKEWIAIIRDENISRKVRLTTALGISKREDLTAEEKKKMIEIIRDESIDSKIRSDIVCSIASRIDITEEEKKELIAMSRDESICSVVRSFLPNFQ</sequence>